<accession>A0AB37GDM7</accession>
<dbReference type="Gene3D" id="3.30.2000.30">
    <property type="match status" value="1"/>
</dbReference>
<evidence type="ECO:0000313" key="3">
    <source>
        <dbReference type="Proteomes" id="UP000594774"/>
    </source>
</evidence>
<dbReference type="RefSeq" id="WP_049171413.1">
    <property type="nucleotide sequence ID" value="NZ_CP065628.1"/>
</dbReference>
<protein>
    <recommendedName>
        <fullName evidence="5">DUF3168 domain-containing protein</fullName>
    </recommendedName>
</protein>
<evidence type="ECO:0000313" key="4">
    <source>
        <dbReference type="Proteomes" id="UP000595198"/>
    </source>
</evidence>
<dbReference type="Proteomes" id="UP000595198">
    <property type="component" value="Chromosome"/>
</dbReference>
<evidence type="ECO:0000313" key="2">
    <source>
        <dbReference type="EMBL" id="QQB83783.1"/>
    </source>
</evidence>
<dbReference type="InterPro" id="IPR053745">
    <property type="entry name" value="Viral_Tail_Comp_sf"/>
</dbReference>
<dbReference type="AlphaFoldDB" id="A0AB37GDM7"/>
<gene>
    <name evidence="1" type="ORF">I6G95_05715</name>
    <name evidence="2" type="ORF">I6H48_06285</name>
</gene>
<sequence length="131" mass="14416">MNDADILMQVIESVQQVLGDDVWVADRLPPDRELAKNLPCVVIDLLPGGEVMPWQGEFAIQQMIALDVDVFGRSRLEATPIGDAVRAALHQLPFQVENSITSVDCPRMATREDMNPHLKRIGVVADLTVTG</sequence>
<evidence type="ECO:0000313" key="1">
    <source>
        <dbReference type="EMBL" id="QPR31906.1"/>
    </source>
</evidence>
<dbReference type="EMBL" id="CP065628">
    <property type="protein sequence ID" value="QPR31906.1"/>
    <property type="molecule type" value="Genomic_DNA"/>
</dbReference>
<name>A0AB37GDM7_CORAY</name>
<evidence type="ECO:0008006" key="5">
    <source>
        <dbReference type="Google" id="ProtNLM"/>
    </source>
</evidence>
<organism evidence="1 3">
    <name type="scientific">Corynebacterium amycolatum</name>
    <dbReference type="NCBI Taxonomy" id="43765"/>
    <lineage>
        <taxon>Bacteria</taxon>
        <taxon>Bacillati</taxon>
        <taxon>Actinomycetota</taxon>
        <taxon>Actinomycetes</taxon>
        <taxon>Mycobacteriales</taxon>
        <taxon>Corynebacteriaceae</taxon>
        <taxon>Corynebacterium</taxon>
    </lineage>
</organism>
<dbReference type="EMBL" id="CP066023">
    <property type="protein sequence ID" value="QQB83783.1"/>
    <property type="molecule type" value="Genomic_DNA"/>
</dbReference>
<keyword evidence="4" id="KW-1185">Reference proteome</keyword>
<dbReference type="Proteomes" id="UP000594774">
    <property type="component" value="Chromosome"/>
</dbReference>
<reference evidence="3 4" key="1">
    <citation type="submission" date="2020-12" db="EMBL/GenBank/DDBJ databases">
        <title>FDA dAtabase for Regulatory Grade micrObial Sequences (FDA-ARGOS): Supporting development and validation of Infectious Disease Dx tests.</title>
        <authorList>
            <person name="Sproer C."/>
            <person name="Gronow S."/>
            <person name="Severitt S."/>
            <person name="Schroder I."/>
            <person name="Tallon L."/>
            <person name="Sadzewicz L."/>
            <person name="Zhao X."/>
            <person name="Boylan J."/>
            <person name="Ott S."/>
            <person name="Bowen H."/>
            <person name="Vavikolanu K."/>
            <person name="Mehta A."/>
            <person name="Aluvathingal J."/>
            <person name="Nadendla S."/>
            <person name="Lowell S."/>
            <person name="Myers T."/>
            <person name="Yan Y."/>
            <person name="Sichtig H."/>
        </authorList>
    </citation>
    <scope>NUCLEOTIDE SEQUENCE [LARGE SCALE GENOMIC DNA]</scope>
    <source>
        <strain evidence="1 3">FDAARGOS_938</strain>
        <strain evidence="2 4">FDAARGOS_991</strain>
    </source>
</reference>
<proteinExistence type="predicted"/>